<dbReference type="SMART" id="SM00382">
    <property type="entry name" value="AAA"/>
    <property type="match status" value="1"/>
</dbReference>
<dbReference type="PANTHER" id="PTHR43166:SF35">
    <property type="entry name" value="L-CYSTINE IMPORT ATP-BINDING PROTEIN TCYN"/>
    <property type="match status" value="1"/>
</dbReference>
<keyword evidence="4" id="KW-1003">Cell membrane</keyword>
<comment type="similarity">
    <text evidence="2">Belongs to the ABC transporter superfamily.</text>
</comment>
<dbReference type="AlphaFoldDB" id="A0A1I2SU63"/>
<dbReference type="Gene3D" id="3.40.50.300">
    <property type="entry name" value="P-loop containing nucleotide triphosphate hydrolases"/>
    <property type="match status" value="1"/>
</dbReference>
<organism evidence="9 10">
    <name type="scientific">Sporolactobacillus nakayamae</name>
    <dbReference type="NCBI Taxonomy" id="269670"/>
    <lineage>
        <taxon>Bacteria</taxon>
        <taxon>Bacillati</taxon>
        <taxon>Bacillota</taxon>
        <taxon>Bacilli</taxon>
        <taxon>Bacillales</taxon>
        <taxon>Sporolactobacillaceae</taxon>
        <taxon>Sporolactobacillus</taxon>
    </lineage>
</organism>
<dbReference type="Pfam" id="PF00005">
    <property type="entry name" value="ABC_tran"/>
    <property type="match status" value="1"/>
</dbReference>
<proteinExistence type="inferred from homology"/>
<evidence type="ECO:0000256" key="3">
    <source>
        <dbReference type="ARBA" id="ARBA00022448"/>
    </source>
</evidence>
<dbReference type="InterPro" id="IPR050086">
    <property type="entry name" value="MetN_ABC_transporter-like"/>
</dbReference>
<dbReference type="PROSITE" id="PS00211">
    <property type="entry name" value="ABC_TRANSPORTER_1"/>
    <property type="match status" value="1"/>
</dbReference>
<evidence type="ECO:0000313" key="9">
    <source>
        <dbReference type="EMBL" id="SFG55419.1"/>
    </source>
</evidence>
<dbReference type="InterPro" id="IPR027417">
    <property type="entry name" value="P-loop_NTPase"/>
</dbReference>
<dbReference type="InterPro" id="IPR003593">
    <property type="entry name" value="AAA+_ATPase"/>
</dbReference>
<dbReference type="GO" id="GO:0005886">
    <property type="term" value="C:plasma membrane"/>
    <property type="evidence" value="ECO:0007669"/>
    <property type="project" value="UniProtKB-SubCell"/>
</dbReference>
<dbReference type="InterPro" id="IPR003439">
    <property type="entry name" value="ABC_transporter-like_ATP-bd"/>
</dbReference>
<dbReference type="Proteomes" id="UP000198752">
    <property type="component" value="Unassembled WGS sequence"/>
</dbReference>
<evidence type="ECO:0000256" key="5">
    <source>
        <dbReference type="ARBA" id="ARBA00022741"/>
    </source>
</evidence>
<evidence type="ECO:0000313" key="10">
    <source>
        <dbReference type="Proteomes" id="UP000198752"/>
    </source>
</evidence>
<dbReference type="PROSITE" id="PS50893">
    <property type="entry name" value="ABC_TRANSPORTER_2"/>
    <property type="match status" value="1"/>
</dbReference>
<evidence type="ECO:0000256" key="7">
    <source>
        <dbReference type="ARBA" id="ARBA00023136"/>
    </source>
</evidence>
<evidence type="ECO:0000259" key="8">
    <source>
        <dbReference type="PROSITE" id="PS50893"/>
    </source>
</evidence>
<reference evidence="10" key="1">
    <citation type="submission" date="2016-10" db="EMBL/GenBank/DDBJ databases">
        <authorList>
            <person name="Varghese N."/>
            <person name="Submissions S."/>
        </authorList>
    </citation>
    <scope>NUCLEOTIDE SEQUENCE [LARGE SCALE GENOMIC DNA]</scope>
    <source>
        <strain evidence="10">ATCC 700379</strain>
    </source>
</reference>
<dbReference type="GO" id="GO:0016887">
    <property type="term" value="F:ATP hydrolysis activity"/>
    <property type="evidence" value="ECO:0007669"/>
    <property type="project" value="InterPro"/>
</dbReference>
<accession>A0A1I2SU63</accession>
<dbReference type="GO" id="GO:0005524">
    <property type="term" value="F:ATP binding"/>
    <property type="evidence" value="ECO:0007669"/>
    <property type="project" value="UniProtKB-KW"/>
</dbReference>
<evidence type="ECO:0000256" key="6">
    <source>
        <dbReference type="ARBA" id="ARBA00022840"/>
    </source>
</evidence>
<evidence type="ECO:0000256" key="4">
    <source>
        <dbReference type="ARBA" id="ARBA00022475"/>
    </source>
</evidence>
<dbReference type="OrthoDB" id="1679618at2"/>
<comment type="subcellular location">
    <subcellularLocation>
        <location evidence="1">Cell membrane</location>
        <topology evidence="1">Peripheral membrane protein</topology>
    </subcellularLocation>
</comment>
<evidence type="ECO:0000256" key="2">
    <source>
        <dbReference type="ARBA" id="ARBA00005417"/>
    </source>
</evidence>
<keyword evidence="7" id="KW-0472">Membrane</keyword>
<protein>
    <submittedName>
        <fullName evidence="9">Amino acid ABC transporter ATP-binding protein, PAAT family (TC 3.A.1.3.-)</fullName>
    </submittedName>
</protein>
<evidence type="ECO:0000256" key="1">
    <source>
        <dbReference type="ARBA" id="ARBA00004202"/>
    </source>
</evidence>
<dbReference type="PANTHER" id="PTHR43166">
    <property type="entry name" value="AMINO ACID IMPORT ATP-BINDING PROTEIN"/>
    <property type="match status" value="1"/>
</dbReference>
<dbReference type="FunFam" id="3.40.50.300:FF:000056">
    <property type="entry name" value="Cell division ATP-binding protein FtsE"/>
    <property type="match status" value="1"/>
</dbReference>
<dbReference type="PIRSF" id="PIRSF039085">
    <property type="entry name" value="ABC_ATPase_HisP"/>
    <property type="match status" value="1"/>
</dbReference>
<dbReference type="SUPFAM" id="SSF52540">
    <property type="entry name" value="P-loop containing nucleoside triphosphate hydrolases"/>
    <property type="match status" value="1"/>
</dbReference>
<dbReference type="EMBL" id="FOOY01000013">
    <property type="protein sequence ID" value="SFG55419.1"/>
    <property type="molecule type" value="Genomic_DNA"/>
</dbReference>
<dbReference type="InterPro" id="IPR030679">
    <property type="entry name" value="ABC_ATPase_HisP-typ"/>
</dbReference>
<name>A0A1I2SU63_9BACL</name>
<keyword evidence="3" id="KW-0813">Transport</keyword>
<sequence length="247" mass="27661">MIQLENITKSFKKTQVLKNINLTINQGEVVTLIGPSGAGKTTLLRLLNWLEVPDSGRITVGDAHIDASKYSKHDVRRLRGQSSMVFQHYNLFKNKTVLENVTESLVIVSKLNHKEAEEKAVALLKKVGMGDKLHDYPANLSGGQQQRVGIARALAVDPKVMLFDEPTSALDPEWVGEILHLIKQIAAQGMTMILVSHEMRFVRSVASRIIFLENGELVEDSNPKELFENGKSVRTQAFLQKLTYEEE</sequence>
<dbReference type="GO" id="GO:0015424">
    <property type="term" value="F:ABC-type amino acid transporter activity"/>
    <property type="evidence" value="ECO:0007669"/>
    <property type="project" value="InterPro"/>
</dbReference>
<keyword evidence="5" id="KW-0547">Nucleotide-binding</keyword>
<keyword evidence="10" id="KW-1185">Reference proteome</keyword>
<gene>
    <name evidence="9" type="ORF">SAMN02982927_02024</name>
</gene>
<keyword evidence="6 9" id="KW-0067">ATP-binding</keyword>
<dbReference type="InterPro" id="IPR017871">
    <property type="entry name" value="ABC_transporter-like_CS"/>
</dbReference>
<feature type="domain" description="ABC transporter" evidence="8">
    <location>
        <begin position="2"/>
        <end position="239"/>
    </location>
</feature>
<dbReference type="STRING" id="269670.SAMN02982927_02024"/>
<dbReference type="RefSeq" id="WP_093672578.1">
    <property type="nucleotide sequence ID" value="NZ_FOOY01000013.1"/>
</dbReference>
<dbReference type="CDD" id="cd03262">
    <property type="entry name" value="ABC_HisP_GlnQ"/>
    <property type="match status" value="1"/>
</dbReference>